<evidence type="ECO:0000256" key="7">
    <source>
        <dbReference type="SAM" id="MobiDB-lite"/>
    </source>
</evidence>
<dbReference type="Gene3D" id="3.30.300.30">
    <property type="match status" value="1"/>
</dbReference>
<comment type="catalytic activity">
    <reaction evidence="6">
        <text>a medium-chain fatty acid + ATP + CoA = a medium-chain fatty acyl-CoA + AMP + diphosphate</text>
        <dbReference type="Rhea" id="RHEA:48340"/>
        <dbReference type="ChEBI" id="CHEBI:30616"/>
        <dbReference type="ChEBI" id="CHEBI:33019"/>
        <dbReference type="ChEBI" id="CHEBI:57287"/>
        <dbReference type="ChEBI" id="CHEBI:59558"/>
        <dbReference type="ChEBI" id="CHEBI:90546"/>
        <dbReference type="ChEBI" id="CHEBI:456215"/>
        <dbReference type="EC" id="6.2.1.2"/>
    </reaction>
</comment>
<evidence type="ECO:0000256" key="6">
    <source>
        <dbReference type="ARBA" id="ARBA00048277"/>
    </source>
</evidence>
<evidence type="ECO:0000256" key="4">
    <source>
        <dbReference type="ARBA" id="ARBA00039638"/>
    </source>
</evidence>
<dbReference type="InterPro" id="IPR025110">
    <property type="entry name" value="AMP-bd_C"/>
</dbReference>
<dbReference type="PANTHER" id="PTHR43201:SF5">
    <property type="entry name" value="MEDIUM-CHAIN ACYL-COA LIGASE ACSF2, MITOCHONDRIAL"/>
    <property type="match status" value="1"/>
</dbReference>
<evidence type="ECO:0000313" key="10">
    <source>
        <dbReference type="EMBL" id="CAD7597656.1"/>
    </source>
</evidence>
<dbReference type="InterPro" id="IPR042099">
    <property type="entry name" value="ANL_N_sf"/>
</dbReference>
<dbReference type="Pfam" id="PF00501">
    <property type="entry name" value="AMP-binding"/>
    <property type="match status" value="1"/>
</dbReference>
<evidence type="ECO:0000256" key="3">
    <source>
        <dbReference type="ARBA" id="ARBA00037247"/>
    </source>
</evidence>
<organism evidence="10">
    <name type="scientific">Timema genevievae</name>
    <name type="common">Walking stick</name>
    <dbReference type="NCBI Taxonomy" id="629358"/>
    <lineage>
        <taxon>Eukaryota</taxon>
        <taxon>Metazoa</taxon>
        <taxon>Ecdysozoa</taxon>
        <taxon>Arthropoda</taxon>
        <taxon>Hexapoda</taxon>
        <taxon>Insecta</taxon>
        <taxon>Pterygota</taxon>
        <taxon>Neoptera</taxon>
        <taxon>Polyneoptera</taxon>
        <taxon>Phasmatodea</taxon>
        <taxon>Timematodea</taxon>
        <taxon>Timematoidea</taxon>
        <taxon>Timematidae</taxon>
        <taxon>Timema</taxon>
    </lineage>
</organism>
<protein>
    <recommendedName>
        <fullName evidence="4">Medium-chain acyl-CoA ligase ACSF2, mitochondrial</fullName>
    </recommendedName>
</protein>
<keyword evidence="2" id="KW-0436">Ligase</keyword>
<evidence type="ECO:0000256" key="5">
    <source>
        <dbReference type="ARBA" id="ARBA00047319"/>
    </source>
</evidence>
<dbReference type="EMBL" id="OE841888">
    <property type="protein sequence ID" value="CAD7597656.1"/>
    <property type="molecule type" value="Genomic_DNA"/>
</dbReference>
<dbReference type="SUPFAM" id="SSF56801">
    <property type="entry name" value="Acetyl-CoA synthetase-like"/>
    <property type="match status" value="2"/>
</dbReference>
<name>A0A7R9PNC5_TIMGE</name>
<dbReference type="InterPro" id="IPR000873">
    <property type="entry name" value="AMP-dep_synth/lig_dom"/>
</dbReference>
<dbReference type="AlphaFoldDB" id="A0A7R9PNC5"/>
<gene>
    <name evidence="10" type="ORF">TGEB3V08_LOCUS6836</name>
</gene>
<feature type="domain" description="AMP-binding enzyme C-terminal" evidence="9">
    <location>
        <begin position="193"/>
        <end position="245"/>
    </location>
</feature>
<proteinExistence type="inferred from homology"/>
<accession>A0A7R9PNC5</accession>
<evidence type="ECO:0000259" key="8">
    <source>
        <dbReference type="Pfam" id="PF00501"/>
    </source>
</evidence>
<dbReference type="GO" id="GO:0031956">
    <property type="term" value="F:medium-chain fatty acid-CoA ligase activity"/>
    <property type="evidence" value="ECO:0007669"/>
    <property type="project" value="UniProtKB-EC"/>
</dbReference>
<sequence length="367" mass="40371">MTETGPVEFHPLLEDSKETRINTVGFVTDHLEVSRLTSATNVRIVASCVIDHLEVSRLTSATNVRIVASCVIDYLEVKVVDTEGKVVPMETPGELMVRGYNVMLGYWGDEEKTAEVMGADRWFRTGVVVYLISWLTGRQTDSLKSLSTGHVADNITPSICSDQIVLLEGGYAKVVGRLKEMIICGGENIFPKEIEDLLQSHPDILEAQVFGVDDARLGEDVCCCLRLTDGSTLTPEGIREYSMGKVSKLGIEPEALSSIDKHAIHWAKVSDNPCNAKETSELTPPSFPPSSPSQQHFVVDTCQQIKTKGSEPAFAWRESGKPFRNPPPIHPTEIRTSISPPSVVWLNTTGALANYATEAGYYWFILT</sequence>
<dbReference type="GO" id="GO:0006631">
    <property type="term" value="P:fatty acid metabolic process"/>
    <property type="evidence" value="ECO:0007669"/>
    <property type="project" value="TreeGrafter"/>
</dbReference>
<evidence type="ECO:0000256" key="1">
    <source>
        <dbReference type="ARBA" id="ARBA00006432"/>
    </source>
</evidence>
<comment type="catalytic activity">
    <reaction evidence="5">
        <text>octanoate + ATP + CoA = octanoyl-CoA + AMP + diphosphate</text>
        <dbReference type="Rhea" id="RHEA:33631"/>
        <dbReference type="ChEBI" id="CHEBI:25646"/>
        <dbReference type="ChEBI" id="CHEBI:30616"/>
        <dbReference type="ChEBI" id="CHEBI:33019"/>
        <dbReference type="ChEBI" id="CHEBI:57287"/>
        <dbReference type="ChEBI" id="CHEBI:57386"/>
        <dbReference type="ChEBI" id="CHEBI:456215"/>
    </reaction>
</comment>
<dbReference type="InterPro" id="IPR045851">
    <property type="entry name" value="AMP-bd_C_sf"/>
</dbReference>
<reference evidence="10" key="1">
    <citation type="submission" date="2020-11" db="EMBL/GenBank/DDBJ databases">
        <authorList>
            <person name="Tran Van P."/>
        </authorList>
    </citation>
    <scope>NUCLEOTIDE SEQUENCE</scope>
</reference>
<comment type="similarity">
    <text evidence="1">Belongs to the ATP-dependent AMP-binding enzyme family.</text>
</comment>
<feature type="domain" description="AMP-dependent synthetase/ligase" evidence="8">
    <location>
        <begin position="70"/>
        <end position="107"/>
    </location>
</feature>
<dbReference type="Gene3D" id="3.40.50.12780">
    <property type="entry name" value="N-terminal domain of ligase-like"/>
    <property type="match status" value="1"/>
</dbReference>
<evidence type="ECO:0000256" key="2">
    <source>
        <dbReference type="ARBA" id="ARBA00022598"/>
    </source>
</evidence>
<dbReference type="Pfam" id="PF13193">
    <property type="entry name" value="AMP-binding_C"/>
    <property type="match status" value="1"/>
</dbReference>
<comment type="function">
    <text evidence="3">Acyl-CoA synthases catalyze the initial reaction in fatty acid metabolism, by forming a thioester with CoA. Has some preference toward medium-chain substrates. Plays a role in adipocyte differentiation.</text>
</comment>
<evidence type="ECO:0000259" key="9">
    <source>
        <dbReference type="Pfam" id="PF13193"/>
    </source>
</evidence>
<feature type="region of interest" description="Disordered" evidence="7">
    <location>
        <begin position="275"/>
        <end position="294"/>
    </location>
</feature>
<dbReference type="PANTHER" id="PTHR43201">
    <property type="entry name" value="ACYL-COA SYNTHETASE"/>
    <property type="match status" value="1"/>
</dbReference>